<feature type="chain" id="PRO_5015103200" evidence="1">
    <location>
        <begin position="16"/>
        <end position="46"/>
    </location>
</feature>
<reference evidence="2" key="1">
    <citation type="submission" date="2018-02" db="EMBL/GenBank/DDBJ databases">
        <title>Rhizophora mucronata_Transcriptome.</title>
        <authorList>
            <person name="Meera S.P."/>
            <person name="Sreeshan A."/>
            <person name="Augustine A."/>
        </authorList>
    </citation>
    <scope>NUCLEOTIDE SEQUENCE</scope>
    <source>
        <tissue evidence="2">Leaf</tissue>
    </source>
</reference>
<organism evidence="2">
    <name type="scientific">Rhizophora mucronata</name>
    <name type="common">Asiatic mangrove</name>
    <dbReference type="NCBI Taxonomy" id="61149"/>
    <lineage>
        <taxon>Eukaryota</taxon>
        <taxon>Viridiplantae</taxon>
        <taxon>Streptophyta</taxon>
        <taxon>Embryophyta</taxon>
        <taxon>Tracheophyta</taxon>
        <taxon>Spermatophyta</taxon>
        <taxon>Magnoliopsida</taxon>
        <taxon>eudicotyledons</taxon>
        <taxon>Gunneridae</taxon>
        <taxon>Pentapetalae</taxon>
        <taxon>rosids</taxon>
        <taxon>fabids</taxon>
        <taxon>Malpighiales</taxon>
        <taxon>Rhizophoraceae</taxon>
        <taxon>Rhizophora</taxon>
    </lineage>
</organism>
<keyword evidence="1" id="KW-0732">Signal</keyword>
<protein>
    <submittedName>
        <fullName evidence="2">Uncharacterized protein MANES_03G177600</fullName>
    </submittedName>
</protein>
<accession>A0A2P2JVT0</accession>
<name>A0A2P2JVT0_RHIMU</name>
<dbReference type="AlphaFoldDB" id="A0A2P2JVT0"/>
<feature type="signal peptide" evidence="1">
    <location>
        <begin position="1"/>
        <end position="15"/>
    </location>
</feature>
<evidence type="ECO:0000256" key="1">
    <source>
        <dbReference type="SAM" id="SignalP"/>
    </source>
</evidence>
<sequence>MLPKMKWLRLEASFPLFLSWISLRWFHPSTSPNSHPWHPNSIRIPI</sequence>
<dbReference type="EMBL" id="GGEC01017088">
    <property type="protein sequence ID" value="MBW97571.1"/>
    <property type="molecule type" value="Transcribed_RNA"/>
</dbReference>
<evidence type="ECO:0000313" key="2">
    <source>
        <dbReference type="EMBL" id="MBW97571.1"/>
    </source>
</evidence>
<proteinExistence type="predicted"/>